<dbReference type="InParanoid" id="A0A804JHZ4"/>
<keyword evidence="3" id="KW-0677">Repeat</keyword>
<dbReference type="PANTHER" id="PTHR31832:SF5">
    <property type="entry name" value="OS09G0527900 PROTEIN"/>
    <property type="match status" value="1"/>
</dbReference>
<keyword evidence="2" id="KW-0479">Metal-binding</keyword>
<dbReference type="InterPro" id="IPR051979">
    <property type="entry name" value="B-box_zinc_finger"/>
</dbReference>
<dbReference type="AlphaFoldDB" id="A0A804JHZ4"/>
<organism evidence="11 12">
    <name type="scientific">Musa acuminata subsp. malaccensis</name>
    <name type="common">Wild banana</name>
    <name type="synonym">Musa malaccensis</name>
    <dbReference type="NCBI Taxonomy" id="214687"/>
    <lineage>
        <taxon>Eukaryota</taxon>
        <taxon>Viridiplantae</taxon>
        <taxon>Streptophyta</taxon>
        <taxon>Embryophyta</taxon>
        <taxon>Tracheophyta</taxon>
        <taxon>Spermatophyta</taxon>
        <taxon>Magnoliopsida</taxon>
        <taxon>Liliopsida</taxon>
        <taxon>Zingiberales</taxon>
        <taxon>Musaceae</taxon>
        <taxon>Musa</taxon>
    </lineage>
</organism>
<dbReference type="PANTHER" id="PTHR31832">
    <property type="entry name" value="B-BOX ZINC FINGER PROTEIN 22"/>
    <property type="match status" value="1"/>
</dbReference>
<dbReference type="GO" id="GO:0006355">
    <property type="term" value="P:regulation of DNA-templated transcription"/>
    <property type="evidence" value="ECO:0000318"/>
    <property type="project" value="GO_Central"/>
</dbReference>
<dbReference type="Pfam" id="PF00643">
    <property type="entry name" value="zf-B_box"/>
    <property type="match status" value="1"/>
</dbReference>
<dbReference type="Gramene" id="Ma06_t19340.1">
    <property type="protein sequence ID" value="Ma06_p19340.1"/>
    <property type="gene ID" value="Ma06_g19340"/>
</dbReference>
<dbReference type="Proteomes" id="UP000012960">
    <property type="component" value="Unplaced"/>
</dbReference>
<keyword evidence="4" id="KW-0863">Zinc-finger</keyword>
<evidence type="ECO:0000256" key="5">
    <source>
        <dbReference type="ARBA" id="ARBA00022833"/>
    </source>
</evidence>
<evidence type="ECO:0000256" key="4">
    <source>
        <dbReference type="ARBA" id="ARBA00022771"/>
    </source>
</evidence>
<keyword evidence="7" id="KW-0804">Transcription</keyword>
<evidence type="ECO:0000256" key="8">
    <source>
        <dbReference type="ARBA" id="ARBA00023242"/>
    </source>
</evidence>
<keyword evidence="8" id="KW-0539">Nucleus</keyword>
<dbReference type="SMART" id="SM00336">
    <property type="entry name" value="BBOX"/>
    <property type="match status" value="1"/>
</dbReference>
<keyword evidence="12" id="KW-1185">Reference proteome</keyword>
<dbReference type="GO" id="GO:0008270">
    <property type="term" value="F:zinc ion binding"/>
    <property type="evidence" value="ECO:0007669"/>
    <property type="project" value="UniProtKB-KW"/>
</dbReference>
<feature type="domain" description="B box-type" evidence="9">
    <location>
        <begin position="29"/>
        <end position="74"/>
    </location>
</feature>
<evidence type="ECO:0000256" key="3">
    <source>
        <dbReference type="ARBA" id="ARBA00022737"/>
    </source>
</evidence>
<evidence type="ECO:0000256" key="7">
    <source>
        <dbReference type="ARBA" id="ARBA00023163"/>
    </source>
</evidence>
<keyword evidence="5" id="KW-0862">Zinc</keyword>
<reference evidence="11" key="2">
    <citation type="submission" date="2021-05" db="UniProtKB">
        <authorList>
            <consortium name="EnsemblPlants"/>
        </authorList>
    </citation>
    <scope>IDENTIFICATION</scope>
    <source>
        <strain evidence="11">subsp. malaccensis</strain>
    </source>
</reference>
<evidence type="ECO:0000313" key="11">
    <source>
        <dbReference type="EnsemblPlants" id="Ma06_p19340.1"/>
    </source>
</evidence>
<name>A0A804JHZ4_MUSAM</name>
<protein>
    <submittedName>
        <fullName evidence="10">(wild Malaysian banana) hypothetical protein</fullName>
    </submittedName>
</protein>
<dbReference type="GO" id="GO:0005634">
    <property type="term" value="C:nucleus"/>
    <property type="evidence" value="ECO:0000318"/>
    <property type="project" value="GO_Central"/>
</dbReference>
<accession>A0A804JHZ4</accession>
<gene>
    <name evidence="10" type="ORF">GSMUA_165300.1</name>
</gene>
<comment type="subcellular location">
    <subcellularLocation>
        <location evidence="1">Nucleus</location>
    </subcellularLocation>
</comment>
<evidence type="ECO:0000313" key="10">
    <source>
        <dbReference type="EMBL" id="CAG1846735.1"/>
    </source>
</evidence>
<dbReference type="EMBL" id="HG996471">
    <property type="protein sequence ID" value="CAG1846735.1"/>
    <property type="molecule type" value="Genomic_DNA"/>
</dbReference>
<keyword evidence="6" id="KW-0805">Transcription regulation</keyword>
<sequence>MDLDVYVYIVHTCNKLASRHIRVQIAEPSAVGQCDICEKSPAFFFCVIDGSSLCMECDVIVHVGGKRSNERYLLLRQKIEFLEDEPGHFEDLMLQHHDNTEDRLENNMVLHKKQFLENIREKMDRCRMPPVSISKLDINRNRLGPTLFDLNARPHRVQDHITDSSQVVPLVVLSFELLFLSNLLPSNELNLLDNPGIYLNCSRLPCSYEFCLNK</sequence>
<dbReference type="GO" id="GO:0009640">
    <property type="term" value="P:photomorphogenesis"/>
    <property type="evidence" value="ECO:0000318"/>
    <property type="project" value="GO_Central"/>
</dbReference>
<dbReference type="EnsemblPlants" id="Ma06_t19340.1">
    <property type="protein sequence ID" value="Ma06_p19340.1"/>
    <property type="gene ID" value="Ma06_g19340"/>
</dbReference>
<evidence type="ECO:0000313" key="12">
    <source>
        <dbReference type="Proteomes" id="UP000012960"/>
    </source>
</evidence>
<proteinExistence type="predicted"/>
<dbReference type="OMA" id="PHRDICE"/>
<evidence type="ECO:0000256" key="2">
    <source>
        <dbReference type="ARBA" id="ARBA00022723"/>
    </source>
</evidence>
<evidence type="ECO:0000259" key="9">
    <source>
        <dbReference type="SMART" id="SM00336"/>
    </source>
</evidence>
<dbReference type="CDD" id="cd19821">
    <property type="entry name" value="Bbox1_BBX-like"/>
    <property type="match status" value="1"/>
</dbReference>
<evidence type="ECO:0000256" key="6">
    <source>
        <dbReference type="ARBA" id="ARBA00023015"/>
    </source>
</evidence>
<dbReference type="InterPro" id="IPR049808">
    <property type="entry name" value="CONSTANS-like_Bbox1"/>
</dbReference>
<evidence type="ECO:0000256" key="1">
    <source>
        <dbReference type="ARBA" id="ARBA00004123"/>
    </source>
</evidence>
<dbReference type="InterPro" id="IPR000315">
    <property type="entry name" value="Znf_B-box"/>
</dbReference>
<reference evidence="10" key="1">
    <citation type="submission" date="2021-03" db="EMBL/GenBank/DDBJ databases">
        <authorList>
            <consortium name="Genoscope - CEA"/>
            <person name="William W."/>
        </authorList>
    </citation>
    <scope>NUCLEOTIDE SEQUENCE</scope>
    <source>
        <strain evidence="10">Doubled-haploid Pahang</strain>
    </source>
</reference>